<evidence type="ECO:0000313" key="3">
    <source>
        <dbReference type="Proteomes" id="UP000054567"/>
    </source>
</evidence>
<feature type="region of interest" description="Disordered" evidence="1">
    <location>
        <begin position="121"/>
        <end position="153"/>
    </location>
</feature>
<feature type="compositionally biased region" description="Basic and acidic residues" evidence="1">
    <location>
        <begin position="1"/>
        <end position="17"/>
    </location>
</feature>
<dbReference type="VEuPathDB" id="FungiDB:CPAG_04415"/>
<proteinExistence type="predicted"/>
<name>A0A0J6FCR8_COCPO</name>
<dbReference type="AlphaFoldDB" id="A0A0J6FCR8"/>
<dbReference type="Proteomes" id="UP000054567">
    <property type="component" value="Unassembled WGS sequence"/>
</dbReference>
<feature type="compositionally biased region" description="Pro residues" evidence="1">
    <location>
        <begin position="132"/>
        <end position="147"/>
    </location>
</feature>
<accession>A0A0J6FCR8</accession>
<gene>
    <name evidence="2" type="ORF">CPAG_04415</name>
</gene>
<organism evidence="2 3">
    <name type="scientific">Coccidioides posadasii RMSCC 3488</name>
    <dbReference type="NCBI Taxonomy" id="454284"/>
    <lineage>
        <taxon>Eukaryota</taxon>
        <taxon>Fungi</taxon>
        <taxon>Dikarya</taxon>
        <taxon>Ascomycota</taxon>
        <taxon>Pezizomycotina</taxon>
        <taxon>Eurotiomycetes</taxon>
        <taxon>Eurotiomycetidae</taxon>
        <taxon>Onygenales</taxon>
        <taxon>Onygenaceae</taxon>
        <taxon>Coccidioides</taxon>
    </lineage>
</organism>
<feature type="region of interest" description="Disordered" evidence="1">
    <location>
        <begin position="1"/>
        <end position="61"/>
    </location>
</feature>
<reference evidence="3" key="3">
    <citation type="journal article" date="2010" name="Genome Res.">
        <title>Population genomic sequencing of Coccidioides fungi reveals recent hybridization and transposon control.</title>
        <authorList>
            <person name="Neafsey D.E."/>
            <person name="Barker B.M."/>
            <person name="Sharpton T.J."/>
            <person name="Stajich J.E."/>
            <person name="Park D.J."/>
            <person name="Whiston E."/>
            <person name="Hung C.-Y."/>
            <person name="McMahan C."/>
            <person name="White J."/>
            <person name="Sykes S."/>
            <person name="Heiman D."/>
            <person name="Young S."/>
            <person name="Zeng Q."/>
            <person name="Abouelleil A."/>
            <person name="Aftuck L."/>
            <person name="Bessette D."/>
            <person name="Brown A."/>
            <person name="FitzGerald M."/>
            <person name="Lui A."/>
            <person name="Macdonald J.P."/>
            <person name="Priest M."/>
            <person name="Orbach M.J."/>
            <person name="Galgiani J.N."/>
            <person name="Kirkland T.N."/>
            <person name="Cole G.T."/>
            <person name="Birren B.W."/>
            <person name="Henn M.R."/>
            <person name="Taylor J.W."/>
            <person name="Rounsley S.D."/>
        </authorList>
    </citation>
    <scope>NUCLEOTIDE SEQUENCE [LARGE SCALE GENOMIC DNA]</scope>
    <source>
        <strain evidence="3">RMSCC 3488</strain>
    </source>
</reference>
<protein>
    <submittedName>
        <fullName evidence="2">Uncharacterized protein</fullName>
    </submittedName>
</protein>
<reference evidence="2 3" key="1">
    <citation type="submission" date="2007-06" db="EMBL/GenBank/DDBJ databases">
        <title>The Genome Sequence of Coccidioides posadasii RMSCC_3488.</title>
        <authorList>
            <consortium name="Coccidioides Genome Resources Consortium"/>
            <consortium name="The Broad Institute Genome Sequencing Platform"/>
            <person name="Henn M.R."/>
            <person name="Sykes S."/>
            <person name="Young S."/>
            <person name="Jaffe D."/>
            <person name="Berlin A."/>
            <person name="Alvarez P."/>
            <person name="Butler J."/>
            <person name="Gnerre S."/>
            <person name="Grabherr M."/>
            <person name="Mauceli E."/>
            <person name="Brockman W."/>
            <person name="Kodira C."/>
            <person name="Alvarado L."/>
            <person name="Zeng Q."/>
            <person name="Crawford M."/>
            <person name="Antoine C."/>
            <person name="Devon K."/>
            <person name="Galgiani J."/>
            <person name="Orsborn K."/>
            <person name="Lewis M.L."/>
            <person name="Nusbaum C."/>
            <person name="Galagan J."/>
            <person name="Birren B."/>
        </authorList>
    </citation>
    <scope>NUCLEOTIDE SEQUENCE [LARGE SCALE GENOMIC DNA]</scope>
    <source>
        <strain evidence="2 3">RMSCC 3488</strain>
    </source>
</reference>
<evidence type="ECO:0000256" key="1">
    <source>
        <dbReference type="SAM" id="MobiDB-lite"/>
    </source>
</evidence>
<dbReference type="EMBL" id="DS268110">
    <property type="protein sequence ID" value="KMM68083.1"/>
    <property type="molecule type" value="Genomic_DNA"/>
</dbReference>
<sequence>MREERDKQAQEQQESERAALAPSRRGKAPITRSSCPSGDTARNRGIGEGTTVEEQAGSNRFWLSPTQIEPIRSLGPALIGRGAAWALFVELPNGHPSSNFRPSDVSQMVRARPARHPEAFAKHRTPVVTTTTPPPPQLPQQPQPQPQQPTAAVERILPCLTAFQGKHTPLSIPELAT</sequence>
<reference evidence="3" key="2">
    <citation type="journal article" date="2009" name="Genome Res.">
        <title>Comparative genomic analyses of the human fungal pathogens Coccidioides and their relatives.</title>
        <authorList>
            <person name="Sharpton T.J."/>
            <person name="Stajich J.E."/>
            <person name="Rounsley S.D."/>
            <person name="Gardner M.J."/>
            <person name="Wortman J.R."/>
            <person name="Jordar V.S."/>
            <person name="Maiti R."/>
            <person name="Kodira C.D."/>
            <person name="Neafsey D.E."/>
            <person name="Zeng Q."/>
            <person name="Hung C.-Y."/>
            <person name="McMahan C."/>
            <person name="Muszewska A."/>
            <person name="Grynberg M."/>
            <person name="Mandel M.A."/>
            <person name="Kellner E.M."/>
            <person name="Barker B.M."/>
            <person name="Galgiani J.N."/>
            <person name="Orbach M.J."/>
            <person name="Kirkland T.N."/>
            <person name="Cole G.T."/>
            <person name="Henn M.R."/>
            <person name="Birren B.W."/>
            <person name="Taylor J.W."/>
        </authorList>
    </citation>
    <scope>NUCLEOTIDE SEQUENCE [LARGE SCALE GENOMIC DNA]</scope>
    <source>
        <strain evidence="3">RMSCC 3488</strain>
    </source>
</reference>
<evidence type="ECO:0000313" key="2">
    <source>
        <dbReference type="EMBL" id="KMM68083.1"/>
    </source>
</evidence>